<proteinExistence type="predicted"/>
<name>E3LWD0_CAERE</name>
<gene>
    <name evidence="1" type="ORF">CRE_02871</name>
</gene>
<accession>E3LWD0</accession>
<sequence>METQTTVSNAGTKLVDYDEIPFCIKIGEENEVPHISSNYCDVVYDDKLSL</sequence>
<protein>
    <submittedName>
        <fullName evidence="1">Uncharacterized protein</fullName>
    </submittedName>
</protein>
<organism evidence="2">
    <name type="scientific">Caenorhabditis remanei</name>
    <name type="common">Caenorhabditis vulgaris</name>
    <dbReference type="NCBI Taxonomy" id="31234"/>
    <lineage>
        <taxon>Eukaryota</taxon>
        <taxon>Metazoa</taxon>
        <taxon>Ecdysozoa</taxon>
        <taxon>Nematoda</taxon>
        <taxon>Chromadorea</taxon>
        <taxon>Rhabditida</taxon>
        <taxon>Rhabditina</taxon>
        <taxon>Rhabditomorpha</taxon>
        <taxon>Rhabditoidea</taxon>
        <taxon>Rhabditidae</taxon>
        <taxon>Peloderinae</taxon>
        <taxon>Caenorhabditis</taxon>
    </lineage>
</organism>
<dbReference type="AlphaFoldDB" id="E3LWD0"/>
<dbReference type="Proteomes" id="UP000008281">
    <property type="component" value="Unassembled WGS sequence"/>
</dbReference>
<reference evidence="1" key="1">
    <citation type="submission" date="2007-07" db="EMBL/GenBank/DDBJ databases">
        <title>PCAP assembly of the Caenorhabditis remanei genome.</title>
        <authorList>
            <consortium name="The Caenorhabditis remanei Sequencing Consortium"/>
            <person name="Wilson R.K."/>
        </authorList>
    </citation>
    <scope>NUCLEOTIDE SEQUENCE [LARGE SCALE GENOMIC DNA]</scope>
    <source>
        <strain evidence="1">PB4641</strain>
    </source>
</reference>
<evidence type="ECO:0000313" key="1">
    <source>
        <dbReference type="EMBL" id="EFO83447.1"/>
    </source>
</evidence>
<dbReference type="HOGENOM" id="CLU_3126374_0_0_1"/>
<evidence type="ECO:0000313" key="2">
    <source>
        <dbReference type="Proteomes" id="UP000008281"/>
    </source>
</evidence>
<keyword evidence="2" id="KW-1185">Reference proteome</keyword>
<dbReference type="EMBL" id="DS268417">
    <property type="protein sequence ID" value="EFO83447.1"/>
    <property type="molecule type" value="Genomic_DNA"/>
</dbReference>
<dbReference type="InParanoid" id="E3LWD0"/>